<proteinExistence type="predicted"/>
<dbReference type="Proteomes" id="UP000319063">
    <property type="component" value="Segment"/>
</dbReference>
<accession>A0A4Y5TRE1</accession>
<gene>
    <name evidence="1" type="ORF">CPT_Moabite_121</name>
</gene>
<sequence>MNSALLRKQAMEITGSGSYPRFRFRLIFTLPRRKLEVTRVIEKYTEADYVSSFTHDTEMRIAVITSDYNLLYANRDNLNAVLIQEQVDPVSSTPITSGLRYNTQFKVILKDNTVAQMSSDSSLTTAPYSDGKDELRMVRIQLVDPIAVSMNTKYAQGIFRYAKPSDVLKGMILSQTKIDSDQGLPPLLSLDMVDPENDGQSDIVGDVIIENGTRMVGLAAFIQDQITGIYNHGIGSFIQNQRWYIYPIFNTRRYTKTTRRLTIIQSTSLMIPASDRSFKMVGNDITVVCAGAVKMQDLSVSNSINGETAMHFTRASGFLDNPTINDNNQSVYNRQEISADITAEPRKDKRTMANVKGVTDNLARVQSELASKRGMVMVTTWQRSDIRLLTPGMPVRVYYDNGGNVTTLEGVLIQANEQWTGEQPGLLANTMKSAAALFLYLEKV</sequence>
<organism evidence="1 2">
    <name type="scientific">Serratia phage Moabite</name>
    <dbReference type="NCBI Taxonomy" id="2587814"/>
    <lineage>
        <taxon>Viruses</taxon>
        <taxon>Duplodnaviria</taxon>
        <taxon>Heunggongvirae</taxon>
        <taxon>Uroviricota</taxon>
        <taxon>Caudoviricetes</taxon>
        <taxon>Chimalliviridae</taxon>
        <taxon>Moabitevirus</taxon>
        <taxon>Moabitevirus moabite</taxon>
    </lineage>
</organism>
<evidence type="ECO:0000313" key="1">
    <source>
        <dbReference type="EMBL" id="QDB71151.1"/>
    </source>
</evidence>
<keyword evidence="2" id="KW-1185">Reference proteome</keyword>
<protein>
    <submittedName>
        <fullName evidence="1">Virion-associated protein</fullName>
    </submittedName>
</protein>
<dbReference type="EMBL" id="MK994515">
    <property type="protein sequence ID" value="QDB71151.1"/>
    <property type="molecule type" value="Genomic_DNA"/>
</dbReference>
<reference evidence="2" key="1">
    <citation type="submission" date="2019-05" db="EMBL/GenBank/DDBJ databases">
        <title>Complete Genome Sequence of Serratia marcescens Myophage Moabite.</title>
        <authorList>
            <person name="Price L."/>
            <person name="Rohren M."/>
            <person name="Newkirk H."/>
            <person name="Liu M."/>
            <person name="Ramsey J."/>
        </authorList>
    </citation>
    <scope>NUCLEOTIDE SEQUENCE [LARGE SCALE GENOMIC DNA]</scope>
</reference>
<evidence type="ECO:0000313" key="2">
    <source>
        <dbReference type="Proteomes" id="UP000319063"/>
    </source>
</evidence>
<name>A0A4Y5TRE1_9CAUD</name>